<keyword evidence="2" id="KW-1185">Reference proteome</keyword>
<sequence>MKSNKILWLTALALMILIAGCSKDLGNYDYQEINSFKIAGLKSGSDEADRTYFLSLNDTLVLHPDLSSSIGNFNPAEYEFSWIINDKEVAKTKDLNYLANKEFGLLKATYKVKSKASGLERIHNFFLNISQPFKYGYFVLTQAADKSAHIYCKSAIKANMPLQEIKISSIPDLGTEPIAFAGIQQDNFEKRYYKMMLTSKKAKYPIVMFDSRSFNPILLYNNENYVGDAGTFTFEPEYVRYDEYQPIIYAINKGKMHVLNSGGISLPLMANDAMNYAIGKNGLSSSLTVSSNLNIFFDSKNQRMRAWAVKSGGPYDFQLNYDQVLNSLDLTGHEYLRGQLAVVNNAIGFYFLTRKGNSLFSYRIKFNGLTPSGHELIKELPYTADTPISQVFYDVQSNLWYLASKKTIYRCSALGLDLQAFITLPATAKGDIARFHYAAGNNTLLIGTTDKSITSGKNSSIYVYDTGTVQQTYKEELVLDEIKDVFAGL</sequence>
<accession>A0A6N8KT13</accession>
<gene>
    <name evidence="1" type="ORF">GQF63_00835</name>
</gene>
<dbReference type="RefSeq" id="WP_160367201.1">
    <property type="nucleotide sequence ID" value="NZ_WSQA01000001.1"/>
</dbReference>
<comment type="caution">
    <text evidence="1">The sequence shown here is derived from an EMBL/GenBank/DDBJ whole genome shotgun (WGS) entry which is preliminary data.</text>
</comment>
<reference evidence="1 2" key="1">
    <citation type="submission" date="2019-12" db="EMBL/GenBank/DDBJ databases">
        <authorList>
            <person name="Dong K."/>
        </authorList>
    </citation>
    <scope>NUCLEOTIDE SEQUENCE [LARGE SCALE GENOMIC DNA]</scope>
    <source>
        <strain evidence="1 2">JCM 31225</strain>
    </source>
</reference>
<organism evidence="1 2">
    <name type="scientific">Sphingobacterium humi</name>
    <dbReference type="NCBI Taxonomy" id="1796905"/>
    <lineage>
        <taxon>Bacteria</taxon>
        <taxon>Pseudomonadati</taxon>
        <taxon>Bacteroidota</taxon>
        <taxon>Sphingobacteriia</taxon>
        <taxon>Sphingobacteriales</taxon>
        <taxon>Sphingobacteriaceae</taxon>
        <taxon>Sphingobacterium</taxon>
    </lineage>
</organism>
<dbReference type="InterPro" id="IPR032183">
    <property type="entry name" value="PKD-like"/>
</dbReference>
<protein>
    <recommendedName>
        <fullName evidence="3">PKD-like family protein</fullName>
    </recommendedName>
</protein>
<dbReference type="PROSITE" id="PS51257">
    <property type="entry name" value="PROKAR_LIPOPROTEIN"/>
    <property type="match status" value="1"/>
</dbReference>
<dbReference type="Proteomes" id="UP000435036">
    <property type="component" value="Unassembled WGS sequence"/>
</dbReference>
<evidence type="ECO:0000313" key="1">
    <source>
        <dbReference type="EMBL" id="MVZ60555.1"/>
    </source>
</evidence>
<name>A0A6N8KT13_9SPHI</name>
<evidence type="ECO:0008006" key="3">
    <source>
        <dbReference type="Google" id="ProtNLM"/>
    </source>
</evidence>
<dbReference type="AlphaFoldDB" id="A0A6N8KT13"/>
<evidence type="ECO:0000313" key="2">
    <source>
        <dbReference type="Proteomes" id="UP000435036"/>
    </source>
</evidence>
<proteinExistence type="predicted"/>
<dbReference type="EMBL" id="WSQA01000001">
    <property type="protein sequence ID" value="MVZ60555.1"/>
    <property type="molecule type" value="Genomic_DNA"/>
</dbReference>
<dbReference type="OrthoDB" id="1094467at2"/>
<dbReference type="Pfam" id="PF16407">
    <property type="entry name" value="PKD_2"/>
    <property type="match status" value="1"/>
</dbReference>